<evidence type="ECO:0000256" key="1">
    <source>
        <dbReference type="ARBA" id="ARBA00004651"/>
    </source>
</evidence>
<evidence type="ECO:0000256" key="5">
    <source>
        <dbReference type="ARBA" id="ARBA00022692"/>
    </source>
</evidence>
<dbReference type="GO" id="GO:0015267">
    <property type="term" value="F:channel activity"/>
    <property type="evidence" value="ECO:0007669"/>
    <property type="project" value="InterPro"/>
</dbReference>
<dbReference type="Pfam" id="PF00230">
    <property type="entry name" value="MIP"/>
    <property type="match status" value="1"/>
</dbReference>
<comment type="similarity">
    <text evidence="2 8">Belongs to the MIP/aquaporin (TC 1.A.8) family.</text>
</comment>
<feature type="transmembrane region" description="Helical" evidence="9">
    <location>
        <begin position="127"/>
        <end position="147"/>
    </location>
</feature>
<dbReference type="InterPro" id="IPR034294">
    <property type="entry name" value="Aquaporin_transptr"/>
</dbReference>
<keyword evidence="3 8" id="KW-0813">Transport</keyword>
<dbReference type="InterPro" id="IPR022357">
    <property type="entry name" value="MIP_CS"/>
</dbReference>
<dbReference type="InterPro" id="IPR023271">
    <property type="entry name" value="Aquaporin-like"/>
</dbReference>
<dbReference type="AlphaFoldDB" id="A0A1B6DRQ5"/>
<evidence type="ECO:0000256" key="3">
    <source>
        <dbReference type="ARBA" id="ARBA00022448"/>
    </source>
</evidence>
<accession>A0A1B6DRQ5</accession>
<feature type="transmembrane region" description="Helical" evidence="9">
    <location>
        <begin position="94"/>
        <end position="115"/>
    </location>
</feature>
<feature type="non-terminal residue" evidence="10">
    <location>
        <position position="1"/>
    </location>
</feature>
<feature type="transmembrane region" description="Helical" evidence="9">
    <location>
        <begin position="53"/>
        <end position="74"/>
    </location>
</feature>
<keyword evidence="7 9" id="KW-0472">Membrane</keyword>
<dbReference type="SUPFAM" id="SSF81338">
    <property type="entry name" value="Aquaporin-like"/>
    <property type="match status" value="1"/>
</dbReference>
<evidence type="ECO:0008006" key="11">
    <source>
        <dbReference type="Google" id="ProtNLM"/>
    </source>
</evidence>
<keyword evidence="6 9" id="KW-1133">Transmembrane helix</keyword>
<gene>
    <name evidence="10" type="ORF">g.2575</name>
</gene>
<evidence type="ECO:0000256" key="2">
    <source>
        <dbReference type="ARBA" id="ARBA00006175"/>
    </source>
</evidence>
<dbReference type="InterPro" id="IPR000425">
    <property type="entry name" value="MIP"/>
</dbReference>
<evidence type="ECO:0000256" key="9">
    <source>
        <dbReference type="SAM" id="Phobius"/>
    </source>
</evidence>
<evidence type="ECO:0000256" key="4">
    <source>
        <dbReference type="ARBA" id="ARBA00022475"/>
    </source>
</evidence>
<evidence type="ECO:0000256" key="6">
    <source>
        <dbReference type="ARBA" id="ARBA00022989"/>
    </source>
</evidence>
<reference evidence="10" key="1">
    <citation type="submission" date="2015-12" db="EMBL/GenBank/DDBJ databases">
        <title>De novo transcriptome assembly of four potential Pierce s Disease insect vectors from Arizona vineyards.</title>
        <authorList>
            <person name="Tassone E.E."/>
        </authorList>
    </citation>
    <scope>NUCLEOTIDE SEQUENCE</scope>
</reference>
<name>A0A1B6DRQ5_9HEMI</name>
<evidence type="ECO:0000256" key="7">
    <source>
        <dbReference type="ARBA" id="ARBA00023136"/>
    </source>
</evidence>
<comment type="subcellular location">
    <subcellularLocation>
        <location evidence="1">Cell membrane</location>
        <topology evidence="1">Multi-pass membrane protein</topology>
    </subcellularLocation>
</comment>
<dbReference type="PROSITE" id="PS00221">
    <property type="entry name" value="MIP"/>
    <property type="match status" value="1"/>
</dbReference>
<dbReference type="PRINTS" id="PR00783">
    <property type="entry name" value="MINTRINSICP"/>
</dbReference>
<dbReference type="EMBL" id="GEDC01008946">
    <property type="protein sequence ID" value="JAS28352.1"/>
    <property type="molecule type" value="Transcribed_RNA"/>
</dbReference>
<keyword evidence="4" id="KW-1003">Cell membrane</keyword>
<organism evidence="10">
    <name type="scientific">Clastoptera arizonana</name>
    <name type="common">Arizona spittle bug</name>
    <dbReference type="NCBI Taxonomy" id="38151"/>
    <lineage>
        <taxon>Eukaryota</taxon>
        <taxon>Metazoa</taxon>
        <taxon>Ecdysozoa</taxon>
        <taxon>Arthropoda</taxon>
        <taxon>Hexapoda</taxon>
        <taxon>Insecta</taxon>
        <taxon>Pterygota</taxon>
        <taxon>Neoptera</taxon>
        <taxon>Paraneoptera</taxon>
        <taxon>Hemiptera</taxon>
        <taxon>Auchenorrhyncha</taxon>
        <taxon>Cercopoidea</taxon>
        <taxon>Clastopteridae</taxon>
        <taxon>Clastoptera</taxon>
    </lineage>
</organism>
<dbReference type="PANTHER" id="PTHR19139:SF199">
    <property type="entry name" value="MIP17260P"/>
    <property type="match status" value="1"/>
</dbReference>
<sequence>CTPWPGSPPSTVQTSLALGFILCVVIQSLGHVSGAHVNPAVTLGFLVTGHIRVLKCVLYIFIQVLGGLLGSILVKCIAPRSIQGTLCTTSLHPSVTPTQGVIVEAVGTFVLMLVLQAVSDEDRRLGNAAPLAAGMAASASILALSAYTGGSLNPARSLGPA</sequence>
<dbReference type="PANTHER" id="PTHR19139">
    <property type="entry name" value="AQUAPORIN TRANSPORTER"/>
    <property type="match status" value="1"/>
</dbReference>
<proteinExistence type="inferred from homology"/>
<dbReference type="Gene3D" id="1.20.1080.10">
    <property type="entry name" value="Glycerol uptake facilitator protein"/>
    <property type="match status" value="1"/>
</dbReference>
<protein>
    <recommendedName>
        <fullName evidence="11">Aquaporin</fullName>
    </recommendedName>
</protein>
<evidence type="ECO:0000313" key="10">
    <source>
        <dbReference type="EMBL" id="JAS28352.1"/>
    </source>
</evidence>
<evidence type="ECO:0000256" key="8">
    <source>
        <dbReference type="RuleBase" id="RU000477"/>
    </source>
</evidence>
<feature type="transmembrane region" description="Helical" evidence="9">
    <location>
        <begin position="12"/>
        <end position="32"/>
    </location>
</feature>
<dbReference type="GO" id="GO:0005886">
    <property type="term" value="C:plasma membrane"/>
    <property type="evidence" value="ECO:0007669"/>
    <property type="project" value="UniProtKB-SubCell"/>
</dbReference>
<feature type="non-terminal residue" evidence="10">
    <location>
        <position position="161"/>
    </location>
</feature>
<keyword evidence="5 8" id="KW-0812">Transmembrane</keyword>